<protein>
    <submittedName>
        <fullName evidence="1">Uncharacterized protein</fullName>
    </submittedName>
</protein>
<dbReference type="EMBL" id="LCCC01000002">
    <property type="protein sequence ID" value="KKS24663.1"/>
    <property type="molecule type" value="Genomic_DNA"/>
</dbReference>
<reference evidence="1 2" key="1">
    <citation type="journal article" date="2015" name="Nature">
        <title>rRNA introns, odd ribosomes, and small enigmatic genomes across a large radiation of phyla.</title>
        <authorList>
            <person name="Brown C.T."/>
            <person name="Hug L.A."/>
            <person name="Thomas B.C."/>
            <person name="Sharon I."/>
            <person name="Castelle C.J."/>
            <person name="Singh A."/>
            <person name="Wilkins M.J."/>
            <person name="Williams K.H."/>
            <person name="Banfield J.F."/>
        </authorList>
    </citation>
    <scope>NUCLEOTIDE SEQUENCE [LARGE SCALE GENOMIC DNA]</scope>
</reference>
<comment type="caution">
    <text evidence="1">The sequence shown here is derived from an EMBL/GenBank/DDBJ whole genome shotgun (WGS) entry which is preliminary data.</text>
</comment>
<name>A0A0G1AHB8_9BACT</name>
<dbReference type="AlphaFoldDB" id="A0A0G1AHB8"/>
<gene>
    <name evidence="1" type="ORF">UU82_C0002G0028</name>
</gene>
<dbReference type="Proteomes" id="UP000033949">
    <property type="component" value="Unassembled WGS sequence"/>
</dbReference>
<proteinExistence type="predicted"/>
<evidence type="ECO:0000313" key="1">
    <source>
        <dbReference type="EMBL" id="KKS24663.1"/>
    </source>
</evidence>
<accession>A0A0G1AHB8</accession>
<sequence length="50" mass="5710">MIHLYVRRVNTIKKPRKKCGGVVVPKVIFTKNHTQEIIASVASLLRPKKI</sequence>
<evidence type="ECO:0000313" key="2">
    <source>
        <dbReference type="Proteomes" id="UP000033949"/>
    </source>
</evidence>
<organism evidence="1 2">
    <name type="scientific">Candidatus Nomurabacteria bacterium GW2011_GWC2_41_8</name>
    <dbReference type="NCBI Taxonomy" id="1618755"/>
    <lineage>
        <taxon>Bacteria</taxon>
        <taxon>Candidatus Nomuraibacteriota</taxon>
    </lineage>
</organism>